<dbReference type="EMBL" id="BSNJ01000004">
    <property type="protein sequence ID" value="GLQ21256.1"/>
    <property type="molecule type" value="Genomic_DNA"/>
</dbReference>
<organism evidence="3 4">
    <name type="scientific">Algimonas porphyrae</name>
    <dbReference type="NCBI Taxonomy" id="1128113"/>
    <lineage>
        <taxon>Bacteria</taxon>
        <taxon>Pseudomonadati</taxon>
        <taxon>Pseudomonadota</taxon>
        <taxon>Alphaproteobacteria</taxon>
        <taxon>Maricaulales</taxon>
        <taxon>Robiginitomaculaceae</taxon>
        <taxon>Algimonas</taxon>
    </lineage>
</organism>
<dbReference type="RefSeq" id="WP_371398640.1">
    <property type="nucleotide sequence ID" value="NZ_CP163424.1"/>
</dbReference>
<evidence type="ECO:0000313" key="4">
    <source>
        <dbReference type="Proteomes" id="UP001161390"/>
    </source>
</evidence>
<feature type="chain" id="PRO_5046809888" evidence="2">
    <location>
        <begin position="23"/>
        <end position="398"/>
    </location>
</feature>
<feature type="region of interest" description="Disordered" evidence="1">
    <location>
        <begin position="316"/>
        <end position="398"/>
    </location>
</feature>
<keyword evidence="2" id="KW-0732">Signal</keyword>
<evidence type="ECO:0000256" key="2">
    <source>
        <dbReference type="SAM" id="SignalP"/>
    </source>
</evidence>
<dbReference type="InterPro" id="IPR011042">
    <property type="entry name" value="6-blade_b-propeller_TolB-like"/>
</dbReference>
<keyword evidence="4" id="KW-1185">Reference proteome</keyword>
<proteinExistence type="predicted"/>
<feature type="compositionally biased region" description="Polar residues" evidence="1">
    <location>
        <begin position="358"/>
        <end position="370"/>
    </location>
</feature>
<feature type="signal peptide" evidence="2">
    <location>
        <begin position="1"/>
        <end position="22"/>
    </location>
</feature>
<dbReference type="SUPFAM" id="SSF63829">
    <property type="entry name" value="Calcium-dependent phosphotriesterase"/>
    <property type="match status" value="1"/>
</dbReference>
<evidence type="ECO:0000313" key="3">
    <source>
        <dbReference type="EMBL" id="GLQ21256.1"/>
    </source>
</evidence>
<protein>
    <submittedName>
        <fullName evidence="3">Uncharacterized protein</fullName>
    </submittedName>
</protein>
<sequence length="398" mass="41840">MTVIRAFFISLAVITLMTTTSASQIPRLQTGGTGDQVVAADGLSATLFAQRAGQIADMVRGDDGTLYLADRSGGRILRVIDRDMNGRADLMQPLPHRFDGPGGLAIIDETLFVSDRGGVWRIDPDGGTPVLLAPFANADISEDPVPLVALTSGMIRMGLNRRDGTASLIDVDALTGRADAVESAPGRILSFSRQAHPSDEAERDALGHDRLSWVILQRDGRTFAGSRLRSATPVASSATHLWLDPATGQALMGLTDRVSEARASFEGLSEPGRDILSGLNGGVGTMVTDVRGLFIAEPRRGRVWRVEAAKPETIKSEILKPESETDEVQGADGLPPPGAEKAGPESSQPALLRGSGIGQASQMGSASTMGPASKLPPAAPPSQTPTQIPTQQSEDDPD</sequence>
<gene>
    <name evidence="3" type="ORF">GCM10007854_22110</name>
</gene>
<name>A0ABQ5V1D7_9PROT</name>
<reference evidence="3" key="1">
    <citation type="journal article" date="2014" name="Int. J. Syst. Evol. Microbiol.">
        <title>Complete genome of a new Firmicutes species belonging to the dominant human colonic microbiota ('Ruminococcus bicirculans') reveals two chromosomes and a selective capacity to utilize plant glucans.</title>
        <authorList>
            <consortium name="NISC Comparative Sequencing Program"/>
            <person name="Wegmann U."/>
            <person name="Louis P."/>
            <person name="Goesmann A."/>
            <person name="Henrissat B."/>
            <person name="Duncan S.H."/>
            <person name="Flint H.J."/>
        </authorList>
    </citation>
    <scope>NUCLEOTIDE SEQUENCE</scope>
    <source>
        <strain evidence="3">NBRC 108216</strain>
    </source>
</reference>
<accession>A0ABQ5V1D7</accession>
<reference evidence="3" key="2">
    <citation type="submission" date="2023-01" db="EMBL/GenBank/DDBJ databases">
        <title>Draft genome sequence of Algimonas porphyrae strain NBRC 108216.</title>
        <authorList>
            <person name="Sun Q."/>
            <person name="Mori K."/>
        </authorList>
    </citation>
    <scope>NUCLEOTIDE SEQUENCE</scope>
    <source>
        <strain evidence="3">NBRC 108216</strain>
    </source>
</reference>
<comment type="caution">
    <text evidence="3">The sequence shown here is derived from an EMBL/GenBank/DDBJ whole genome shotgun (WGS) entry which is preliminary data.</text>
</comment>
<evidence type="ECO:0000256" key="1">
    <source>
        <dbReference type="SAM" id="MobiDB-lite"/>
    </source>
</evidence>
<dbReference type="Gene3D" id="2.120.10.30">
    <property type="entry name" value="TolB, C-terminal domain"/>
    <property type="match status" value="1"/>
</dbReference>
<dbReference type="Proteomes" id="UP001161390">
    <property type="component" value="Unassembled WGS sequence"/>
</dbReference>